<gene>
    <name evidence="2" type="ORF">NCTC10485_04288</name>
</gene>
<sequence length="172" mass="17426">MANELLDFVMSLVRDPEVAARYAADPAGALAEANLANVTSADVDNLIPVVSDSLSMATPSFGTAVPVDDSVWTSGAAAQAFDAFDAFAPAVPETGLSGLDDVPAAVIDTDLAAAVGAPDLDPQLPVVEEVAGFDVFDAPEVHEPAGWDQGVLDSPVAGDTGPADEAPGFDLF</sequence>
<evidence type="ECO:0000256" key="1">
    <source>
        <dbReference type="SAM" id="MobiDB-lite"/>
    </source>
</evidence>
<name>A0A3S4TPX6_MYCCI</name>
<dbReference type="NCBIfam" id="NF038176">
    <property type="entry name" value="Rv0340_fam"/>
    <property type="match status" value="1"/>
</dbReference>
<evidence type="ECO:0000313" key="3">
    <source>
        <dbReference type="Proteomes" id="UP000282551"/>
    </source>
</evidence>
<reference evidence="2 3" key="1">
    <citation type="submission" date="2018-12" db="EMBL/GenBank/DDBJ databases">
        <authorList>
            <consortium name="Pathogen Informatics"/>
        </authorList>
    </citation>
    <scope>NUCLEOTIDE SEQUENCE [LARGE SCALE GENOMIC DNA]</scope>
    <source>
        <strain evidence="2 3">NCTC10485</strain>
    </source>
</reference>
<dbReference type="OrthoDB" id="4732941at2"/>
<protein>
    <submittedName>
        <fullName evidence="2">Uncharacterized protein</fullName>
    </submittedName>
</protein>
<feature type="region of interest" description="Disordered" evidence="1">
    <location>
        <begin position="146"/>
        <end position="172"/>
    </location>
</feature>
<dbReference type="InterPro" id="IPR049709">
    <property type="entry name" value="IniB-like_N"/>
</dbReference>
<organism evidence="2 3">
    <name type="scientific">Mycolicibacterium chitae</name>
    <name type="common">Mycobacterium chitae</name>
    <dbReference type="NCBI Taxonomy" id="1792"/>
    <lineage>
        <taxon>Bacteria</taxon>
        <taxon>Bacillati</taxon>
        <taxon>Actinomycetota</taxon>
        <taxon>Actinomycetes</taxon>
        <taxon>Mycobacteriales</taxon>
        <taxon>Mycobacteriaceae</taxon>
        <taxon>Mycolicibacterium</taxon>
    </lineage>
</organism>
<accession>A0A3S4TPX6</accession>
<dbReference type="RefSeq" id="WP_126335578.1">
    <property type="nucleotide sequence ID" value="NZ_AP022604.1"/>
</dbReference>
<keyword evidence="3" id="KW-1185">Reference proteome</keyword>
<dbReference type="EMBL" id="LR134355">
    <property type="protein sequence ID" value="VEG49974.1"/>
    <property type="molecule type" value="Genomic_DNA"/>
</dbReference>
<dbReference type="NCBIfam" id="NF038175">
    <property type="entry name" value="IniB_NTERM"/>
    <property type="match status" value="1"/>
</dbReference>
<dbReference type="AlphaFoldDB" id="A0A3S4TPX6"/>
<evidence type="ECO:0000313" key="2">
    <source>
        <dbReference type="EMBL" id="VEG49974.1"/>
    </source>
</evidence>
<dbReference type="Proteomes" id="UP000282551">
    <property type="component" value="Chromosome"/>
</dbReference>
<proteinExistence type="predicted"/>